<dbReference type="Gene3D" id="3.30.70.2970">
    <property type="entry name" value="Protein of unknown function (DUF541), domain 2"/>
    <property type="match status" value="1"/>
</dbReference>
<dbReference type="InterPro" id="IPR052022">
    <property type="entry name" value="26kDa_periplasmic_antigen"/>
</dbReference>
<proteinExistence type="predicted"/>
<dbReference type="AlphaFoldDB" id="A0A212R1X8"/>
<dbReference type="PROSITE" id="PS51257">
    <property type="entry name" value="PROKAR_LIPOPROTEIN"/>
    <property type="match status" value="1"/>
</dbReference>
<organism evidence="2 3">
    <name type="scientific">Thermoflexus hugenholtzii JAD2</name>
    <dbReference type="NCBI Taxonomy" id="877466"/>
    <lineage>
        <taxon>Bacteria</taxon>
        <taxon>Bacillati</taxon>
        <taxon>Chloroflexota</taxon>
        <taxon>Thermoflexia</taxon>
        <taxon>Thermoflexales</taxon>
        <taxon>Thermoflexaceae</taxon>
        <taxon>Thermoflexus</taxon>
    </lineage>
</organism>
<name>A0A212R1X8_9CHLR</name>
<feature type="region of interest" description="Disordered" evidence="1">
    <location>
        <begin position="24"/>
        <end position="47"/>
    </location>
</feature>
<evidence type="ECO:0000256" key="1">
    <source>
        <dbReference type="SAM" id="MobiDB-lite"/>
    </source>
</evidence>
<evidence type="ECO:0000313" key="2">
    <source>
        <dbReference type="EMBL" id="SNB65956.1"/>
    </source>
</evidence>
<dbReference type="EMBL" id="FYEK01000028">
    <property type="protein sequence ID" value="SNB65956.1"/>
    <property type="molecule type" value="Genomic_DNA"/>
</dbReference>
<dbReference type="InParanoid" id="A0A212R1X8"/>
<reference evidence="3" key="1">
    <citation type="submission" date="2017-06" db="EMBL/GenBank/DDBJ databases">
        <authorList>
            <person name="Varghese N."/>
            <person name="Submissions S."/>
        </authorList>
    </citation>
    <scope>NUCLEOTIDE SEQUENCE [LARGE SCALE GENOMIC DNA]</scope>
    <source>
        <strain evidence="3">JAD2</strain>
    </source>
</reference>
<dbReference type="PANTHER" id="PTHR34387:SF1">
    <property type="entry name" value="PERIPLASMIC IMMUNOGENIC PROTEIN"/>
    <property type="match status" value="1"/>
</dbReference>
<dbReference type="GO" id="GO:0006974">
    <property type="term" value="P:DNA damage response"/>
    <property type="evidence" value="ECO:0007669"/>
    <property type="project" value="TreeGrafter"/>
</dbReference>
<dbReference type="PANTHER" id="PTHR34387">
    <property type="entry name" value="SLR1258 PROTEIN"/>
    <property type="match status" value="1"/>
</dbReference>
<dbReference type="Proteomes" id="UP000197025">
    <property type="component" value="Unassembled WGS sequence"/>
</dbReference>
<protein>
    <recommendedName>
        <fullName evidence="4">DUF541 domain-containing protein</fullName>
    </recommendedName>
</protein>
<accession>A0A212R1X8</accession>
<gene>
    <name evidence="2" type="ORF">SAMN02746019_00000310</name>
</gene>
<feature type="compositionally biased region" description="Low complexity" evidence="1">
    <location>
        <begin position="24"/>
        <end position="38"/>
    </location>
</feature>
<dbReference type="OrthoDB" id="9785192at2"/>
<dbReference type="InterPro" id="IPR007497">
    <property type="entry name" value="SIMPL/DUF541"/>
</dbReference>
<sequence length="252" mass="26322">MNRWRWLGVVGGILLAACRTNPSAPGAGVPVGPSAQAVRSQGTEASPRTLTVNGVGTVRARPDQAVVTLGVETSGETLASALAENNQRAAAVLDALKAHGVAENDIQTASFQIQFEEPRDPQTGRPIGPRVYRVVHVYTAIFRDLEAVGAGVDAAVAAGANRVEGIAFRIGSPDRLAMEARRLAAEDAKARAQTLAAALGAQLGPVRMVREVSFARPIPVPMARMAAEAAAVPVAAGELEIAVEIEVTWELR</sequence>
<dbReference type="Pfam" id="PF04402">
    <property type="entry name" value="SIMPL"/>
    <property type="match status" value="1"/>
</dbReference>
<evidence type="ECO:0008006" key="4">
    <source>
        <dbReference type="Google" id="ProtNLM"/>
    </source>
</evidence>
<keyword evidence="3" id="KW-1185">Reference proteome</keyword>
<dbReference type="Gene3D" id="3.30.110.170">
    <property type="entry name" value="Protein of unknown function (DUF541), domain 1"/>
    <property type="match status" value="1"/>
</dbReference>
<evidence type="ECO:0000313" key="3">
    <source>
        <dbReference type="Proteomes" id="UP000197025"/>
    </source>
</evidence>
<dbReference type="RefSeq" id="WP_088571292.1">
    <property type="nucleotide sequence ID" value="NZ_FYEK01000028.1"/>
</dbReference>